<dbReference type="OrthoDB" id="25149at2759"/>
<dbReference type="InterPro" id="IPR007373">
    <property type="entry name" value="Thiamin_PyroPKinase_B1-bd"/>
</dbReference>
<dbReference type="STRING" id="45286.A0A0X8HTT4"/>
<dbReference type="EC" id="2.7.6.2" evidence="7"/>
<evidence type="ECO:0000313" key="9">
    <source>
        <dbReference type="EMBL" id="AMD21701.1"/>
    </source>
</evidence>
<feature type="domain" description="Thiamin pyrophosphokinase thiamin-binding" evidence="8">
    <location>
        <begin position="221"/>
        <end position="291"/>
    </location>
</feature>
<dbReference type="PANTHER" id="PTHR13622:SF8">
    <property type="entry name" value="THIAMIN PYROPHOSPHOKINASE 1"/>
    <property type="match status" value="1"/>
</dbReference>
<dbReference type="Pfam" id="PF04263">
    <property type="entry name" value="TPK_catalytic"/>
    <property type="match status" value="1"/>
</dbReference>
<dbReference type="PANTHER" id="PTHR13622">
    <property type="entry name" value="THIAMIN PYROPHOSPHOKINASE"/>
    <property type="match status" value="1"/>
</dbReference>
<dbReference type="GO" id="GO:0009229">
    <property type="term" value="P:thiamine diphosphate biosynthetic process"/>
    <property type="evidence" value="ECO:0007669"/>
    <property type="project" value="UniProtKB-UniRule"/>
</dbReference>
<dbReference type="InterPro" id="IPR007371">
    <property type="entry name" value="TPK_catalytic"/>
</dbReference>
<evidence type="ECO:0000256" key="2">
    <source>
        <dbReference type="ARBA" id="ARBA00006785"/>
    </source>
</evidence>
<dbReference type="RefSeq" id="XP_017988697.1">
    <property type="nucleotide sequence ID" value="XM_018133177.1"/>
</dbReference>
<dbReference type="GeneID" id="28725004"/>
<evidence type="ECO:0000256" key="6">
    <source>
        <dbReference type="ARBA" id="ARBA00022840"/>
    </source>
</evidence>
<dbReference type="Gene3D" id="3.40.50.10240">
    <property type="entry name" value="Thiamin pyrophosphokinase, catalytic domain"/>
    <property type="match status" value="1"/>
</dbReference>
<dbReference type="PIRSF" id="PIRSF031057">
    <property type="entry name" value="Thiamin_pyrophosphokinase"/>
    <property type="match status" value="1"/>
</dbReference>
<dbReference type="EMBL" id="CP014246">
    <property type="protein sequence ID" value="AMD21701.1"/>
    <property type="molecule type" value="Genomic_DNA"/>
</dbReference>
<reference evidence="9 10" key="1">
    <citation type="submission" date="2016-01" db="EMBL/GenBank/DDBJ databases">
        <title>Genome sequence of the yeast Holleya sinecauda.</title>
        <authorList>
            <person name="Dietrich F.S."/>
        </authorList>
    </citation>
    <scope>NUCLEOTIDE SEQUENCE [LARGE SCALE GENOMIC DNA]</scope>
    <source>
        <strain evidence="9 10">ATCC 58844</strain>
    </source>
</reference>
<keyword evidence="10" id="KW-1185">Reference proteome</keyword>
<dbReference type="SUPFAM" id="SSF63862">
    <property type="entry name" value="Thiamin pyrophosphokinase, substrate-binding domain"/>
    <property type="match status" value="1"/>
</dbReference>
<dbReference type="UniPathway" id="UPA00060">
    <property type="reaction ID" value="UER00597"/>
</dbReference>
<dbReference type="AlphaFoldDB" id="A0A0X8HTT4"/>
<evidence type="ECO:0000256" key="7">
    <source>
        <dbReference type="PIRNR" id="PIRNR031057"/>
    </source>
</evidence>
<accession>A0A0X8HTT4</accession>
<evidence type="ECO:0000256" key="1">
    <source>
        <dbReference type="ARBA" id="ARBA00005078"/>
    </source>
</evidence>
<dbReference type="GO" id="GO:0005524">
    <property type="term" value="F:ATP binding"/>
    <property type="evidence" value="ECO:0007669"/>
    <property type="project" value="UniProtKB-UniRule"/>
</dbReference>
<dbReference type="Gene3D" id="2.60.120.320">
    <property type="entry name" value="Thiamin pyrophosphokinase, thiamin-binding domain"/>
    <property type="match status" value="1"/>
</dbReference>
<evidence type="ECO:0000256" key="4">
    <source>
        <dbReference type="ARBA" id="ARBA00022741"/>
    </source>
</evidence>
<comment type="pathway">
    <text evidence="1 7">Cofactor biosynthesis; thiamine diphosphate biosynthesis; thiamine diphosphate from thiamine: step 1/1.</text>
</comment>
<keyword evidence="6 7" id="KW-0067">ATP-binding</keyword>
<proteinExistence type="inferred from homology"/>
<evidence type="ECO:0000259" key="8">
    <source>
        <dbReference type="SMART" id="SM00983"/>
    </source>
</evidence>
<evidence type="ECO:0000256" key="3">
    <source>
        <dbReference type="ARBA" id="ARBA00022679"/>
    </source>
</evidence>
<keyword evidence="5 7" id="KW-0418">Kinase</keyword>
<gene>
    <name evidence="9" type="ORF">AW171_hschr63670</name>
</gene>
<sequence>METVVENPDNVKLSLAQLNIESTIELEDIFEKHDRSCLILLNQRISIEREVLFKLWEANTIHVCADGGANRLYEFFNNDGLRAKYIPTYIVGDMDSLNPEVKNYYEARGTIVVVQETQYANDFMKSTTITSLHFNLPALPKILQSKNYDLVNGIDKIFNEARRLSWDDEPIHMVVLNAIEGRFDQTIQSIAQLYRLARDHKYFKVSYITPNDMILLLPANGVWLSFTSNFRDEILGNCGILPLAGSCTLRSTKGLKWDVTNWNTSILGGKISSSNRFVGEDGCYINSDTDIIMSVELKSDGLRKWFGSSKISLGI</sequence>
<name>A0A0X8HTT4_9SACH</name>
<dbReference type="GO" id="GO:0016301">
    <property type="term" value="F:kinase activity"/>
    <property type="evidence" value="ECO:0007669"/>
    <property type="project" value="UniProtKB-UniRule"/>
</dbReference>
<evidence type="ECO:0000313" key="10">
    <source>
        <dbReference type="Proteomes" id="UP000243052"/>
    </source>
</evidence>
<dbReference type="InterPro" id="IPR036759">
    <property type="entry name" value="TPK_catalytic_sf"/>
</dbReference>
<dbReference type="InterPro" id="IPR016966">
    <property type="entry name" value="Thiamin_pyrophosphokinase_euk"/>
</dbReference>
<dbReference type="GO" id="GO:0006772">
    <property type="term" value="P:thiamine metabolic process"/>
    <property type="evidence" value="ECO:0007669"/>
    <property type="project" value="InterPro"/>
</dbReference>
<protein>
    <recommendedName>
        <fullName evidence="7">Thiamine pyrophosphokinase</fullName>
        <ecNumber evidence="7">2.7.6.2</ecNumber>
    </recommendedName>
</protein>
<dbReference type="InterPro" id="IPR036371">
    <property type="entry name" value="TPK_B1-bd_sf"/>
</dbReference>
<dbReference type="CDD" id="cd07995">
    <property type="entry name" value="TPK"/>
    <property type="match status" value="1"/>
</dbReference>
<dbReference type="InterPro" id="IPR006282">
    <property type="entry name" value="Thi_PPkinase"/>
</dbReference>
<dbReference type="SUPFAM" id="SSF63999">
    <property type="entry name" value="Thiamin pyrophosphokinase, catalytic domain"/>
    <property type="match status" value="1"/>
</dbReference>
<comment type="catalytic activity">
    <reaction evidence="7">
        <text>thiamine + ATP = thiamine diphosphate + AMP + H(+)</text>
        <dbReference type="Rhea" id="RHEA:11576"/>
        <dbReference type="ChEBI" id="CHEBI:15378"/>
        <dbReference type="ChEBI" id="CHEBI:18385"/>
        <dbReference type="ChEBI" id="CHEBI:30616"/>
        <dbReference type="ChEBI" id="CHEBI:58937"/>
        <dbReference type="ChEBI" id="CHEBI:456215"/>
    </reaction>
</comment>
<dbReference type="Pfam" id="PF04265">
    <property type="entry name" value="TPK_B1_binding"/>
    <property type="match status" value="1"/>
</dbReference>
<keyword evidence="3 7" id="KW-0808">Transferase</keyword>
<dbReference type="GO" id="GO:0004788">
    <property type="term" value="F:thiamine diphosphokinase activity"/>
    <property type="evidence" value="ECO:0007669"/>
    <property type="project" value="UniProtKB-UniRule"/>
</dbReference>
<dbReference type="GO" id="GO:0030975">
    <property type="term" value="F:thiamine binding"/>
    <property type="evidence" value="ECO:0007669"/>
    <property type="project" value="UniProtKB-UniRule"/>
</dbReference>
<comment type="similarity">
    <text evidence="2 7">Belongs to the thiamine pyrophosphokinase family.</text>
</comment>
<keyword evidence="4 7" id="KW-0547">Nucleotide-binding</keyword>
<dbReference type="Proteomes" id="UP000243052">
    <property type="component" value="Chromosome vi"/>
</dbReference>
<organism evidence="9 10">
    <name type="scientific">Eremothecium sinecaudum</name>
    <dbReference type="NCBI Taxonomy" id="45286"/>
    <lineage>
        <taxon>Eukaryota</taxon>
        <taxon>Fungi</taxon>
        <taxon>Dikarya</taxon>
        <taxon>Ascomycota</taxon>
        <taxon>Saccharomycotina</taxon>
        <taxon>Saccharomycetes</taxon>
        <taxon>Saccharomycetales</taxon>
        <taxon>Saccharomycetaceae</taxon>
        <taxon>Eremothecium</taxon>
    </lineage>
</organism>
<evidence type="ECO:0000256" key="5">
    <source>
        <dbReference type="ARBA" id="ARBA00022777"/>
    </source>
</evidence>
<dbReference type="SMART" id="SM00983">
    <property type="entry name" value="TPK_B1_binding"/>
    <property type="match status" value="1"/>
</dbReference>